<feature type="compositionally biased region" description="Basic residues" evidence="1">
    <location>
        <begin position="1"/>
        <end position="11"/>
    </location>
</feature>
<reference evidence="3" key="1">
    <citation type="submission" date="2024-07" db="EMBL/GenBank/DDBJ databases">
        <title>Two chromosome-level genome assemblies of Korean endemic species Abeliophyllum distichum and Forsythia ovata (Oleaceae).</title>
        <authorList>
            <person name="Jang H."/>
        </authorList>
    </citation>
    <scope>NUCLEOTIDE SEQUENCE [LARGE SCALE GENOMIC DNA]</scope>
</reference>
<protein>
    <submittedName>
        <fullName evidence="2">DNA/RNA polymerase superfamily protein</fullName>
    </submittedName>
</protein>
<feature type="compositionally biased region" description="Basic and acidic residues" evidence="1">
    <location>
        <begin position="45"/>
        <end position="54"/>
    </location>
</feature>
<feature type="region of interest" description="Disordered" evidence="1">
    <location>
        <begin position="1"/>
        <end position="54"/>
    </location>
</feature>
<accession>A0ABD1R1P8</accession>
<keyword evidence="3" id="KW-1185">Reference proteome</keyword>
<evidence type="ECO:0000256" key="1">
    <source>
        <dbReference type="SAM" id="MobiDB-lite"/>
    </source>
</evidence>
<dbReference type="Proteomes" id="UP001604336">
    <property type="component" value="Unassembled WGS sequence"/>
</dbReference>
<dbReference type="EMBL" id="JBFOLK010000010">
    <property type="protein sequence ID" value="KAL2481104.1"/>
    <property type="molecule type" value="Genomic_DNA"/>
</dbReference>
<organism evidence="2 3">
    <name type="scientific">Abeliophyllum distichum</name>
    <dbReference type="NCBI Taxonomy" id="126358"/>
    <lineage>
        <taxon>Eukaryota</taxon>
        <taxon>Viridiplantae</taxon>
        <taxon>Streptophyta</taxon>
        <taxon>Embryophyta</taxon>
        <taxon>Tracheophyta</taxon>
        <taxon>Spermatophyta</taxon>
        <taxon>Magnoliopsida</taxon>
        <taxon>eudicotyledons</taxon>
        <taxon>Gunneridae</taxon>
        <taxon>Pentapetalae</taxon>
        <taxon>asterids</taxon>
        <taxon>lamiids</taxon>
        <taxon>Lamiales</taxon>
        <taxon>Oleaceae</taxon>
        <taxon>Forsythieae</taxon>
        <taxon>Abeliophyllum</taxon>
    </lineage>
</organism>
<evidence type="ECO:0000313" key="2">
    <source>
        <dbReference type="EMBL" id="KAL2481104.1"/>
    </source>
</evidence>
<name>A0ABD1R1P8_9LAMI</name>
<evidence type="ECO:0000313" key="3">
    <source>
        <dbReference type="Proteomes" id="UP001604336"/>
    </source>
</evidence>
<dbReference type="AlphaFoldDB" id="A0ABD1R1P8"/>
<gene>
    <name evidence="2" type="ORF">Adt_34070</name>
</gene>
<proteinExistence type="predicted"/>
<comment type="caution">
    <text evidence="2">The sequence shown here is derived from an EMBL/GenBank/DDBJ whole genome shotgun (WGS) entry which is preliminary data.</text>
</comment>
<feature type="compositionally biased region" description="Basic and acidic residues" evidence="1">
    <location>
        <begin position="24"/>
        <end position="36"/>
    </location>
</feature>
<sequence>MARGGRARKLSNRLPQTQNAPNEGDSREASRADESIHQTTQNPGRRNDAANDPHADRLAESLEALLQRHQNADMFSIERANWLGAGAFNGKGDPLYADNWMTQLERVFDVRECPEENKLRLATFLLVERAYDLWLIVHG</sequence>